<feature type="transmembrane region" description="Helical" evidence="2">
    <location>
        <begin position="159"/>
        <end position="180"/>
    </location>
</feature>
<proteinExistence type="predicted"/>
<feature type="transmembrane region" description="Helical" evidence="2">
    <location>
        <begin position="133"/>
        <end position="153"/>
    </location>
</feature>
<feature type="transmembrane region" description="Helical" evidence="2">
    <location>
        <begin position="380"/>
        <end position="404"/>
    </location>
</feature>
<evidence type="ECO:0000256" key="2">
    <source>
        <dbReference type="SAM" id="Phobius"/>
    </source>
</evidence>
<dbReference type="InterPro" id="IPR045931">
    <property type="entry name" value="DUF6350"/>
</dbReference>
<dbReference type="Pfam" id="PF19877">
    <property type="entry name" value="DUF6350"/>
    <property type="match status" value="1"/>
</dbReference>
<feature type="compositionally biased region" description="Basic and acidic residues" evidence="1">
    <location>
        <begin position="1"/>
        <end position="12"/>
    </location>
</feature>
<accession>A0A510UU81</accession>
<comment type="caution">
    <text evidence="3">The sequence shown here is derived from an EMBL/GenBank/DDBJ whole genome shotgun (WGS) entry which is preliminary data.</text>
</comment>
<dbReference type="RefSeq" id="WP_246783851.1">
    <property type="nucleotide sequence ID" value="NZ_BJUA01000008.1"/>
</dbReference>
<keyword evidence="4" id="KW-1185">Reference proteome</keyword>
<gene>
    <name evidence="3" type="ORF">CPE01_19770</name>
</gene>
<reference evidence="3 4" key="1">
    <citation type="submission" date="2019-07" db="EMBL/GenBank/DDBJ databases">
        <title>Whole genome shotgun sequence of Cellulomonas persica NBRC 101101.</title>
        <authorList>
            <person name="Hosoyama A."/>
            <person name="Uohara A."/>
            <person name="Ohji S."/>
            <person name="Ichikawa N."/>
        </authorList>
    </citation>
    <scope>NUCLEOTIDE SEQUENCE [LARGE SCALE GENOMIC DNA]</scope>
    <source>
        <strain evidence="3 4">NBRC 101101</strain>
    </source>
</reference>
<feature type="transmembrane region" description="Helical" evidence="2">
    <location>
        <begin position="314"/>
        <end position="331"/>
    </location>
</feature>
<feature type="transmembrane region" description="Helical" evidence="2">
    <location>
        <begin position="102"/>
        <end position="121"/>
    </location>
</feature>
<keyword evidence="2" id="KW-0472">Membrane</keyword>
<dbReference type="AlphaFoldDB" id="A0A510UU81"/>
<dbReference type="EMBL" id="BJUA01000008">
    <property type="protein sequence ID" value="GEK18244.1"/>
    <property type="molecule type" value="Genomic_DNA"/>
</dbReference>
<evidence type="ECO:0000313" key="4">
    <source>
        <dbReference type="Proteomes" id="UP000321386"/>
    </source>
</evidence>
<feature type="region of interest" description="Disordered" evidence="1">
    <location>
        <begin position="1"/>
        <end position="22"/>
    </location>
</feature>
<feature type="transmembrane region" description="Helical" evidence="2">
    <location>
        <begin position="343"/>
        <end position="368"/>
    </location>
</feature>
<name>A0A510UU81_9CELL</name>
<keyword evidence="2" id="KW-1133">Transmembrane helix</keyword>
<protein>
    <submittedName>
        <fullName evidence="3">Uncharacterized protein</fullName>
    </submittedName>
</protein>
<feature type="transmembrane region" description="Helical" evidence="2">
    <location>
        <begin position="250"/>
        <end position="272"/>
    </location>
</feature>
<feature type="transmembrane region" description="Helical" evidence="2">
    <location>
        <begin position="39"/>
        <end position="67"/>
    </location>
</feature>
<dbReference type="Proteomes" id="UP000321386">
    <property type="component" value="Unassembled WGS sequence"/>
</dbReference>
<organism evidence="3 4">
    <name type="scientific">Cellulomonas persica</name>
    <dbReference type="NCBI Taxonomy" id="76861"/>
    <lineage>
        <taxon>Bacteria</taxon>
        <taxon>Bacillati</taxon>
        <taxon>Actinomycetota</taxon>
        <taxon>Actinomycetes</taxon>
        <taxon>Micrococcales</taxon>
        <taxon>Cellulomonadaceae</taxon>
        <taxon>Cellulomonas</taxon>
    </lineage>
</organism>
<evidence type="ECO:0000256" key="1">
    <source>
        <dbReference type="SAM" id="MobiDB-lite"/>
    </source>
</evidence>
<feature type="transmembrane region" description="Helical" evidence="2">
    <location>
        <begin position="200"/>
        <end position="230"/>
    </location>
</feature>
<sequence length="428" mass="42771">MSVLTGERDRPRTRPGAAPGRNGRSSAFFVSALDGSPRWVAGALAALQGALLSLLVVVLPAVAAYVATSADPANEGVEWFRSVVVGTSLWVAGHGVPPDVAGAQVTLVPLGITLLAVFTSWASARRSGVVERAAFLSGTVTYALVVAVLGALVGGPAAGLRGLVGGALVGGTGIAAGLLARPEAPPWRELTRPVHGRLPVVIATAVEAATVAFAALVLVAAFVVTAWVLAGRTTIVAIAEALGVDLLGGAVLALAELAFAPVLVVWAIAWVAGPGFAVGEGSHFAVDTMAGGTLPAVPMLGALPGADLTGGPSLLAPLLVVACGGVAGWYLHRGLRSRDGLRAWSATAACLATALLTGVAVALVVLPASGGIGPGRMSEIGAPALLVGGYVALEMLVGALVVVVPADRLLRAATVQAIRRGWGRLRRS</sequence>
<keyword evidence="2" id="KW-0812">Transmembrane</keyword>
<evidence type="ECO:0000313" key="3">
    <source>
        <dbReference type="EMBL" id="GEK18244.1"/>
    </source>
</evidence>